<feature type="compositionally biased region" description="Low complexity" evidence="1">
    <location>
        <begin position="88"/>
        <end position="103"/>
    </location>
</feature>
<feature type="compositionally biased region" description="Low complexity" evidence="1">
    <location>
        <begin position="33"/>
        <end position="42"/>
    </location>
</feature>
<feature type="region of interest" description="Disordered" evidence="1">
    <location>
        <begin position="88"/>
        <end position="124"/>
    </location>
</feature>
<protein>
    <recommendedName>
        <fullName evidence="5">Secreted protein</fullName>
    </recommendedName>
</protein>
<feature type="compositionally biased region" description="Pro residues" evidence="1">
    <location>
        <begin position="104"/>
        <end position="115"/>
    </location>
</feature>
<evidence type="ECO:0008006" key="5">
    <source>
        <dbReference type="Google" id="ProtNLM"/>
    </source>
</evidence>
<evidence type="ECO:0000313" key="3">
    <source>
        <dbReference type="EMBL" id="MFC7012928.1"/>
    </source>
</evidence>
<gene>
    <name evidence="3" type="ORF">ACFQMH_14665</name>
</gene>
<evidence type="ECO:0000313" key="4">
    <source>
        <dbReference type="Proteomes" id="UP001596409"/>
    </source>
</evidence>
<comment type="caution">
    <text evidence="3">The sequence shown here is derived from an EMBL/GenBank/DDBJ whole genome shotgun (WGS) entry which is preliminary data.</text>
</comment>
<proteinExistence type="predicted"/>
<feature type="region of interest" description="Disordered" evidence="1">
    <location>
        <begin position="33"/>
        <end position="61"/>
    </location>
</feature>
<dbReference type="EMBL" id="JBHSYM010000027">
    <property type="protein sequence ID" value="MFC7012928.1"/>
    <property type="molecule type" value="Genomic_DNA"/>
</dbReference>
<organism evidence="3 4">
    <name type="scientific">Streptomyces viridiviolaceus</name>
    <dbReference type="NCBI Taxonomy" id="68282"/>
    <lineage>
        <taxon>Bacteria</taxon>
        <taxon>Bacillati</taxon>
        <taxon>Actinomycetota</taxon>
        <taxon>Actinomycetes</taxon>
        <taxon>Kitasatosporales</taxon>
        <taxon>Streptomycetaceae</taxon>
        <taxon>Streptomyces</taxon>
    </lineage>
</organism>
<dbReference type="Proteomes" id="UP001596409">
    <property type="component" value="Unassembled WGS sequence"/>
</dbReference>
<evidence type="ECO:0000256" key="1">
    <source>
        <dbReference type="SAM" id="MobiDB-lite"/>
    </source>
</evidence>
<feature type="signal peptide" evidence="2">
    <location>
        <begin position="1"/>
        <end position="34"/>
    </location>
</feature>
<evidence type="ECO:0000256" key="2">
    <source>
        <dbReference type="SAM" id="SignalP"/>
    </source>
</evidence>
<keyword evidence="2" id="KW-0732">Signal</keyword>
<feature type="compositionally biased region" description="Gly residues" evidence="1">
    <location>
        <begin position="45"/>
        <end position="60"/>
    </location>
</feature>
<accession>A0ABW2E389</accession>
<feature type="chain" id="PRO_5046990271" description="Secreted protein" evidence="2">
    <location>
        <begin position="35"/>
        <end position="124"/>
    </location>
</feature>
<keyword evidence="4" id="KW-1185">Reference proteome</keyword>
<dbReference type="RefSeq" id="WP_229880493.1">
    <property type="nucleotide sequence ID" value="NZ_BMWA01000004.1"/>
</dbReference>
<sequence>MGPPPTGRRSAWLRALVLLLALLVPGMHTQAAQAAPAPVVAAESGGSGGGNGLGGGGGGAAVAEYDHLDTAPRLPVRDGRRAVVPRRAPVLTPAAPAHAALPSVPLPSGSPPSPRAPRSVVLRC</sequence>
<reference evidence="4" key="1">
    <citation type="journal article" date="2019" name="Int. J. Syst. Evol. Microbiol.">
        <title>The Global Catalogue of Microorganisms (GCM) 10K type strain sequencing project: providing services to taxonomists for standard genome sequencing and annotation.</title>
        <authorList>
            <consortium name="The Broad Institute Genomics Platform"/>
            <consortium name="The Broad Institute Genome Sequencing Center for Infectious Disease"/>
            <person name="Wu L."/>
            <person name="Ma J."/>
        </authorList>
    </citation>
    <scope>NUCLEOTIDE SEQUENCE [LARGE SCALE GENOMIC DNA]</scope>
    <source>
        <strain evidence="4">JCM 4855</strain>
    </source>
</reference>
<name>A0ABW2E389_9ACTN</name>